<dbReference type="PANTHER" id="PTHR31286:SF180">
    <property type="entry name" value="OS10G0362600 PROTEIN"/>
    <property type="match status" value="1"/>
</dbReference>
<reference evidence="2 3" key="1">
    <citation type="submission" date="2024-01" db="EMBL/GenBank/DDBJ databases">
        <title>The complete chloroplast genome sequence of Lithospermum erythrorhizon: insights into the phylogenetic relationship among Boraginaceae species and the maternal lineages of purple gromwells.</title>
        <authorList>
            <person name="Okada T."/>
            <person name="Watanabe K."/>
        </authorList>
    </citation>
    <scope>NUCLEOTIDE SEQUENCE [LARGE SCALE GENOMIC DNA]</scope>
</reference>
<feature type="region of interest" description="Disordered" evidence="1">
    <location>
        <begin position="163"/>
        <end position="198"/>
    </location>
</feature>
<feature type="region of interest" description="Disordered" evidence="1">
    <location>
        <begin position="90"/>
        <end position="133"/>
    </location>
</feature>
<dbReference type="InterPro" id="IPR040256">
    <property type="entry name" value="At4g02000-like"/>
</dbReference>
<organism evidence="2 3">
    <name type="scientific">Lithospermum erythrorhizon</name>
    <name type="common">Purple gromwell</name>
    <name type="synonym">Lithospermum officinale var. erythrorhizon</name>
    <dbReference type="NCBI Taxonomy" id="34254"/>
    <lineage>
        <taxon>Eukaryota</taxon>
        <taxon>Viridiplantae</taxon>
        <taxon>Streptophyta</taxon>
        <taxon>Embryophyta</taxon>
        <taxon>Tracheophyta</taxon>
        <taxon>Spermatophyta</taxon>
        <taxon>Magnoliopsida</taxon>
        <taxon>eudicotyledons</taxon>
        <taxon>Gunneridae</taxon>
        <taxon>Pentapetalae</taxon>
        <taxon>asterids</taxon>
        <taxon>lamiids</taxon>
        <taxon>Boraginales</taxon>
        <taxon>Boraginaceae</taxon>
        <taxon>Boraginoideae</taxon>
        <taxon>Lithospermeae</taxon>
        <taxon>Lithospermum</taxon>
    </lineage>
</organism>
<protein>
    <submittedName>
        <fullName evidence="2">Uncharacterized protein</fullName>
    </submittedName>
</protein>
<feature type="compositionally biased region" description="Basic residues" evidence="1">
    <location>
        <begin position="170"/>
        <end position="184"/>
    </location>
</feature>
<proteinExistence type="predicted"/>
<dbReference type="AlphaFoldDB" id="A0AAV3Q616"/>
<name>A0AAV3Q616_LITER</name>
<accession>A0AAV3Q616</accession>
<dbReference type="PANTHER" id="PTHR31286">
    <property type="entry name" value="GLYCINE-RICH CELL WALL STRUCTURAL PROTEIN 1.8-LIKE"/>
    <property type="match status" value="1"/>
</dbReference>
<sequence>MLIGIPLSIFARVCIDVEVGGQLFDHLPIRTATGLIHKQRCIYEWLPPNCKNCKVFGHNTSSCKGGKEFDPKVEKKKGNETVNDVFQQQEQNEEDSLAGSADTDGIIPECSESARKKSLRPDTPRISPTNSVASITHLTPINELGDGEKDCHSNDLVQVLSSALAEKGTRSKGPRNKAKQKQGVKGKTLGKPPDSLFV</sequence>
<dbReference type="EMBL" id="BAABME010020145">
    <property type="protein sequence ID" value="GAA0159529.1"/>
    <property type="molecule type" value="Genomic_DNA"/>
</dbReference>
<evidence type="ECO:0000313" key="2">
    <source>
        <dbReference type="EMBL" id="GAA0159529.1"/>
    </source>
</evidence>
<comment type="caution">
    <text evidence="2">The sequence shown here is derived from an EMBL/GenBank/DDBJ whole genome shotgun (WGS) entry which is preliminary data.</text>
</comment>
<feature type="compositionally biased region" description="Basic and acidic residues" evidence="1">
    <location>
        <begin position="112"/>
        <end position="123"/>
    </location>
</feature>
<gene>
    <name evidence="2" type="ORF">LIER_38886</name>
</gene>
<evidence type="ECO:0000256" key="1">
    <source>
        <dbReference type="SAM" id="MobiDB-lite"/>
    </source>
</evidence>
<evidence type="ECO:0000313" key="3">
    <source>
        <dbReference type="Proteomes" id="UP001454036"/>
    </source>
</evidence>
<dbReference type="Proteomes" id="UP001454036">
    <property type="component" value="Unassembled WGS sequence"/>
</dbReference>
<keyword evidence="3" id="KW-1185">Reference proteome</keyword>